<reference evidence="1 2" key="1">
    <citation type="submission" date="2018-06" db="EMBL/GenBank/DDBJ databases">
        <title>Comparative genomics reveals the genomic features of Rhizophagus irregularis, R. cerebriforme, R. diaphanum and Gigaspora rosea, and their symbiotic lifestyle signature.</title>
        <authorList>
            <person name="Morin E."/>
            <person name="San Clemente H."/>
            <person name="Chen E.C.H."/>
            <person name="De La Providencia I."/>
            <person name="Hainaut M."/>
            <person name="Kuo A."/>
            <person name="Kohler A."/>
            <person name="Murat C."/>
            <person name="Tang N."/>
            <person name="Roy S."/>
            <person name="Loubradou J."/>
            <person name="Henrissat B."/>
            <person name="Grigoriev I.V."/>
            <person name="Corradi N."/>
            <person name="Roux C."/>
            <person name="Martin F.M."/>
        </authorList>
    </citation>
    <scope>NUCLEOTIDE SEQUENCE [LARGE SCALE GENOMIC DNA]</scope>
    <source>
        <strain evidence="1 2">DAOM 227022</strain>
    </source>
</reference>
<evidence type="ECO:0000313" key="2">
    <source>
        <dbReference type="Proteomes" id="UP000265703"/>
    </source>
</evidence>
<evidence type="ECO:0008006" key="3">
    <source>
        <dbReference type="Google" id="ProtNLM"/>
    </source>
</evidence>
<dbReference type="PANTHER" id="PTHR45786:SF74">
    <property type="entry name" value="ATP-DEPENDENT DNA HELICASE"/>
    <property type="match status" value="1"/>
</dbReference>
<comment type="caution">
    <text evidence="1">The sequence shown here is derived from an EMBL/GenBank/DDBJ whole genome shotgun (WGS) entry which is preliminary data.</text>
</comment>
<protein>
    <recommendedName>
        <fullName evidence="3">Helitron helicase-like domain-containing protein</fullName>
    </recommendedName>
</protein>
<sequence>MCIHCGAKFWMQEKDHNSSQTSPTFAMCYAGGKVYLPPLLEPPPYLLNLYTSSGSDAKSFRKNIRGYNSLLACTSFGANVDEQFQRAGVSNFQIHGQVYHRIGSLLPDKGHTLVFAQLYIYDTMHENENRYNIMRELNANILQHLTEMLDEYNPYIQNFHQARDVILAEETTYISMRIYSDQSQDPHHYNVPTASDVAAIMISDSYDIHLSN</sequence>
<gene>
    <name evidence="1" type="ORF">C1645_738150</name>
</gene>
<dbReference type="EMBL" id="QKYT01000194">
    <property type="protein sequence ID" value="RIA90058.1"/>
    <property type="molecule type" value="Genomic_DNA"/>
</dbReference>
<accession>A0A397SVM4</accession>
<keyword evidence="2" id="KW-1185">Reference proteome</keyword>
<dbReference type="AlphaFoldDB" id="A0A397SVM4"/>
<proteinExistence type="predicted"/>
<name>A0A397SVM4_9GLOM</name>
<evidence type="ECO:0000313" key="1">
    <source>
        <dbReference type="EMBL" id="RIA90058.1"/>
    </source>
</evidence>
<dbReference type="STRING" id="658196.A0A397SVM4"/>
<dbReference type="Proteomes" id="UP000265703">
    <property type="component" value="Unassembled WGS sequence"/>
</dbReference>
<dbReference type="OrthoDB" id="1748060at2759"/>
<organism evidence="1 2">
    <name type="scientific">Glomus cerebriforme</name>
    <dbReference type="NCBI Taxonomy" id="658196"/>
    <lineage>
        <taxon>Eukaryota</taxon>
        <taxon>Fungi</taxon>
        <taxon>Fungi incertae sedis</taxon>
        <taxon>Mucoromycota</taxon>
        <taxon>Glomeromycotina</taxon>
        <taxon>Glomeromycetes</taxon>
        <taxon>Glomerales</taxon>
        <taxon>Glomeraceae</taxon>
        <taxon>Glomus</taxon>
    </lineage>
</organism>
<dbReference type="PANTHER" id="PTHR45786">
    <property type="entry name" value="DNA BINDING PROTEIN-LIKE"/>
    <property type="match status" value="1"/>
</dbReference>